<dbReference type="Pfam" id="PF03724">
    <property type="entry name" value="META"/>
    <property type="match status" value="1"/>
</dbReference>
<evidence type="ECO:0000259" key="3">
    <source>
        <dbReference type="Pfam" id="PF17185"/>
    </source>
</evidence>
<dbReference type="InterPro" id="IPR053147">
    <property type="entry name" value="Hsp_HslJ-like"/>
</dbReference>
<dbReference type="Gene3D" id="2.40.50.540">
    <property type="match status" value="1"/>
</dbReference>
<dbReference type="Gene3D" id="2.40.128.640">
    <property type="match status" value="1"/>
</dbReference>
<protein>
    <recommendedName>
        <fullName evidence="6">DUF306 domain-containing protein</fullName>
    </recommendedName>
</protein>
<dbReference type="EMBL" id="QKRX01000005">
    <property type="protein sequence ID" value="RAU18315.1"/>
    <property type="molecule type" value="Genomic_DNA"/>
</dbReference>
<dbReference type="PANTHER" id="PTHR35535">
    <property type="entry name" value="HEAT SHOCK PROTEIN HSLJ"/>
    <property type="match status" value="1"/>
</dbReference>
<comment type="caution">
    <text evidence="4">The sequence shown here is derived from an EMBL/GenBank/DDBJ whole genome shotgun (WGS) entry which is preliminary data.</text>
</comment>
<feature type="signal peptide" evidence="1">
    <location>
        <begin position="1"/>
        <end position="27"/>
    </location>
</feature>
<dbReference type="RefSeq" id="WP_112158956.1">
    <property type="nucleotide sequence ID" value="NZ_QKRX01000005.1"/>
</dbReference>
<evidence type="ECO:0000313" key="5">
    <source>
        <dbReference type="Proteomes" id="UP000250744"/>
    </source>
</evidence>
<feature type="chain" id="PRO_5016752366" description="DUF306 domain-containing protein" evidence="1">
    <location>
        <begin position="28"/>
        <end position="355"/>
    </location>
</feature>
<dbReference type="Proteomes" id="UP000250744">
    <property type="component" value="Unassembled WGS sequence"/>
</dbReference>
<dbReference type="Pfam" id="PF17185">
    <property type="entry name" value="NlpE_C"/>
    <property type="match status" value="1"/>
</dbReference>
<sequence>MRIHTSSTLALSTCLLMLAGCSSQNTVAPSALATSDQVSSPLEPQSFSGLLPCASCPGIETQLDLLPDGRYFLTETYQDRPNATFTRAGYWEIDETRLLLQHEDSSLVFFATDSGGWLQADTEGRPIQSNLNYEIRPTQWAPKPLAMNITGMLIYYADAASVVDCSTGTRFPVEMTDAWLDIERTYLSSISAPGSYLQINADVALNWKTPEEGPANYYLAFHNLTSFTPATTCGTSLDKIEHHEWRIRELAGTFNQDLPEESKPFIKVSGQQLSGHTGCNTLAGSITLENNRLTLGPVATTRMFCMQTADLETQFLQKLEQATYVSLEGPYWTWYNEDMGRLMSFEQAAPRSNTD</sequence>
<dbReference type="InterPro" id="IPR007298">
    <property type="entry name" value="Cu-R_lipoprotein_NlpE"/>
</dbReference>
<proteinExistence type="predicted"/>
<keyword evidence="1" id="KW-0732">Signal</keyword>
<dbReference type="InterPro" id="IPR038670">
    <property type="entry name" value="HslJ-like_sf"/>
</dbReference>
<evidence type="ECO:0000259" key="2">
    <source>
        <dbReference type="Pfam" id="PF03724"/>
    </source>
</evidence>
<gene>
    <name evidence="4" type="ORF">DN062_08780</name>
</gene>
<evidence type="ECO:0000313" key="4">
    <source>
        <dbReference type="EMBL" id="RAU18315.1"/>
    </source>
</evidence>
<dbReference type="InterPro" id="IPR038139">
    <property type="entry name" value="NlpE_C_sf"/>
</dbReference>
<accession>A0A364NN30</accession>
<evidence type="ECO:0008006" key="6">
    <source>
        <dbReference type="Google" id="ProtNLM"/>
    </source>
</evidence>
<keyword evidence="5" id="KW-1185">Reference proteome</keyword>
<dbReference type="Pfam" id="PF04170">
    <property type="entry name" value="NlpE"/>
    <property type="match status" value="1"/>
</dbReference>
<dbReference type="PANTHER" id="PTHR35535:SF2">
    <property type="entry name" value="DUF306 DOMAIN-CONTAINING PROTEIN"/>
    <property type="match status" value="1"/>
</dbReference>
<evidence type="ECO:0000256" key="1">
    <source>
        <dbReference type="SAM" id="SignalP"/>
    </source>
</evidence>
<organism evidence="4 5">
    <name type="scientific">Nitrincola tibetensis</name>
    <dbReference type="NCBI Taxonomy" id="2219697"/>
    <lineage>
        <taxon>Bacteria</taxon>
        <taxon>Pseudomonadati</taxon>
        <taxon>Pseudomonadota</taxon>
        <taxon>Gammaproteobacteria</taxon>
        <taxon>Oceanospirillales</taxon>
        <taxon>Oceanospirillaceae</taxon>
        <taxon>Nitrincola</taxon>
    </lineage>
</organism>
<feature type="domain" description="NlpE C-terminal OB" evidence="3">
    <location>
        <begin position="146"/>
        <end position="233"/>
    </location>
</feature>
<feature type="domain" description="DUF306" evidence="2">
    <location>
        <begin position="239"/>
        <end position="346"/>
    </location>
</feature>
<dbReference type="Gene3D" id="2.40.128.270">
    <property type="match status" value="1"/>
</dbReference>
<name>A0A364NN30_9GAMM</name>
<dbReference type="OrthoDB" id="5348860at2"/>
<dbReference type="InterPro" id="IPR033450">
    <property type="entry name" value="NlpE_C"/>
</dbReference>
<dbReference type="PROSITE" id="PS51257">
    <property type="entry name" value="PROKAR_LIPOPROTEIN"/>
    <property type="match status" value="1"/>
</dbReference>
<dbReference type="InterPro" id="IPR005184">
    <property type="entry name" value="DUF306_Meta_HslJ"/>
</dbReference>
<reference evidence="4 5" key="1">
    <citation type="submission" date="2018-06" db="EMBL/GenBank/DDBJ databases">
        <title>Nitrincola tibetense sp. nov., isolated from Lake XuguoCo on Tibetan Plateau.</title>
        <authorList>
            <person name="Xing P."/>
        </authorList>
    </citation>
    <scope>NUCLEOTIDE SEQUENCE [LARGE SCALE GENOMIC DNA]</scope>
    <source>
        <strain evidence="5">xg18</strain>
    </source>
</reference>
<dbReference type="AlphaFoldDB" id="A0A364NN30"/>